<comment type="caution">
    <text evidence="2">The sequence shown here is derived from an EMBL/GenBank/DDBJ whole genome shotgun (WGS) entry which is preliminary data.</text>
</comment>
<evidence type="ECO:0000256" key="1">
    <source>
        <dbReference type="SAM" id="MobiDB-lite"/>
    </source>
</evidence>
<protein>
    <submittedName>
        <fullName evidence="2">Uncharacterized protein</fullName>
    </submittedName>
</protein>
<feature type="region of interest" description="Disordered" evidence="1">
    <location>
        <begin position="102"/>
        <end position="132"/>
    </location>
</feature>
<reference evidence="2" key="2">
    <citation type="journal article" date="2022" name="Hortic Res">
        <title>The genome of Dioscorea zingiberensis sheds light on the biosynthesis, origin and evolution of the medicinally important diosgenin saponins.</title>
        <authorList>
            <person name="Li Y."/>
            <person name="Tan C."/>
            <person name="Li Z."/>
            <person name="Guo J."/>
            <person name="Li S."/>
            <person name="Chen X."/>
            <person name="Wang C."/>
            <person name="Dai X."/>
            <person name="Yang H."/>
            <person name="Song W."/>
            <person name="Hou L."/>
            <person name="Xu J."/>
            <person name="Tong Z."/>
            <person name="Xu A."/>
            <person name="Yuan X."/>
            <person name="Wang W."/>
            <person name="Yang Q."/>
            <person name="Chen L."/>
            <person name="Sun Z."/>
            <person name="Wang K."/>
            <person name="Pan B."/>
            <person name="Chen J."/>
            <person name="Bao Y."/>
            <person name="Liu F."/>
            <person name="Qi X."/>
            <person name="Gang D.R."/>
            <person name="Wen J."/>
            <person name="Li J."/>
        </authorList>
    </citation>
    <scope>NUCLEOTIDE SEQUENCE</scope>
    <source>
        <strain evidence="2">Dzin_1.0</strain>
    </source>
</reference>
<accession>A0A9D5D733</accession>
<evidence type="ECO:0000313" key="2">
    <source>
        <dbReference type="EMBL" id="KAJ0985602.1"/>
    </source>
</evidence>
<evidence type="ECO:0000313" key="3">
    <source>
        <dbReference type="Proteomes" id="UP001085076"/>
    </source>
</evidence>
<gene>
    <name evidence="2" type="ORF">J5N97_003958</name>
</gene>
<sequence>LQNSTASLQEVGASPEVFDDGEAAEDKVLHPGPVCVHAVVLACPWILRLIMLVAFDANKQNSHSSWIHLLIRGLKMMDIIILALKILQANENYTLVEGQKCKGSSWKEGEGKEHMHPARGGRRDKSMFHDPS</sequence>
<organism evidence="2 3">
    <name type="scientific">Dioscorea zingiberensis</name>
    <dbReference type="NCBI Taxonomy" id="325984"/>
    <lineage>
        <taxon>Eukaryota</taxon>
        <taxon>Viridiplantae</taxon>
        <taxon>Streptophyta</taxon>
        <taxon>Embryophyta</taxon>
        <taxon>Tracheophyta</taxon>
        <taxon>Spermatophyta</taxon>
        <taxon>Magnoliopsida</taxon>
        <taxon>Liliopsida</taxon>
        <taxon>Dioscoreales</taxon>
        <taxon>Dioscoreaceae</taxon>
        <taxon>Dioscorea</taxon>
    </lineage>
</organism>
<feature type="compositionally biased region" description="Basic and acidic residues" evidence="1">
    <location>
        <begin position="105"/>
        <end position="132"/>
    </location>
</feature>
<dbReference type="EMBL" id="JAGGNH010000001">
    <property type="protein sequence ID" value="KAJ0985602.1"/>
    <property type="molecule type" value="Genomic_DNA"/>
</dbReference>
<reference evidence="2" key="1">
    <citation type="submission" date="2021-03" db="EMBL/GenBank/DDBJ databases">
        <authorList>
            <person name="Li Z."/>
            <person name="Yang C."/>
        </authorList>
    </citation>
    <scope>NUCLEOTIDE SEQUENCE</scope>
    <source>
        <strain evidence="2">Dzin_1.0</strain>
        <tissue evidence="2">Leaf</tissue>
    </source>
</reference>
<feature type="non-terminal residue" evidence="2">
    <location>
        <position position="1"/>
    </location>
</feature>
<name>A0A9D5D733_9LILI</name>
<dbReference type="AlphaFoldDB" id="A0A9D5D733"/>
<proteinExistence type="predicted"/>
<keyword evidence="3" id="KW-1185">Reference proteome</keyword>
<dbReference type="Proteomes" id="UP001085076">
    <property type="component" value="Miscellaneous, Linkage group lg01"/>
</dbReference>